<dbReference type="InterPro" id="IPR036291">
    <property type="entry name" value="NAD(P)-bd_dom_sf"/>
</dbReference>
<dbReference type="GO" id="GO:0050661">
    <property type="term" value="F:NADP binding"/>
    <property type="evidence" value="ECO:0007669"/>
    <property type="project" value="InterPro"/>
</dbReference>
<keyword evidence="5 9" id="KW-0560">Oxidoreductase</keyword>
<dbReference type="Proteomes" id="UP000008915">
    <property type="component" value="Chromosome"/>
</dbReference>
<dbReference type="KEGG" id="tmr:Tmar_1263"/>
<dbReference type="SUPFAM" id="SSF51735">
    <property type="entry name" value="NAD(P)-binding Rossmann-fold domains"/>
    <property type="match status" value="1"/>
</dbReference>
<evidence type="ECO:0000256" key="2">
    <source>
        <dbReference type="ARBA" id="ARBA00005916"/>
    </source>
</evidence>
<dbReference type="InterPro" id="IPR000343">
    <property type="entry name" value="4pyrrol_synth_GluRdtase"/>
</dbReference>
<protein>
    <recommendedName>
        <fullName evidence="8 9">Glutamyl-tRNA reductase</fullName>
        <shortName evidence="9">GluTR</shortName>
        <ecNumber evidence="3 9">1.2.1.70</ecNumber>
    </recommendedName>
</protein>
<dbReference type="FunFam" id="3.40.50.720:FF:000031">
    <property type="entry name" value="Glutamyl-tRNA reductase"/>
    <property type="match status" value="1"/>
</dbReference>
<dbReference type="RefSeq" id="WP_013495681.1">
    <property type="nucleotide sequence ID" value="NC_014831.1"/>
</dbReference>
<evidence type="ECO:0000259" key="17">
    <source>
        <dbReference type="Pfam" id="PF01488"/>
    </source>
</evidence>
<feature type="binding site" evidence="9 11">
    <location>
        <position position="109"/>
    </location>
    <ligand>
        <name>substrate</name>
    </ligand>
</feature>
<dbReference type="AlphaFoldDB" id="E6SLS7"/>
<dbReference type="InterPro" id="IPR036453">
    <property type="entry name" value="GluRdtase_dimer_dom_sf"/>
</dbReference>
<reference evidence="20" key="2">
    <citation type="journal article" date="2010" name="Stand. Genomic Sci.">
        <title>Complete genome sequence of Thermaerobacter marianensis type strain (7p75aT).</title>
        <authorList>
            <person name="Han C."/>
            <person name="Gu W."/>
            <person name="Zhang X."/>
            <person name="Lapidus A."/>
            <person name="Nolan M."/>
            <person name="Copeland A."/>
            <person name="Lucas S."/>
            <person name="Glavina Del Rio T."/>
            <person name="Tice H."/>
            <person name="Cheng J."/>
            <person name="Tapia R."/>
            <person name="Goodwin L."/>
            <person name="Pitluck S."/>
            <person name="Pagani I."/>
            <person name="Ivanova N."/>
            <person name="Mavromatis K."/>
            <person name="Mikhailova N."/>
            <person name="Pati A."/>
            <person name="Chen A."/>
            <person name="Palaniappan K."/>
            <person name="Land M."/>
            <person name="Hauser L."/>
            <person name="Chang Y."/>
            <person name="Jeffries C."/>
            <person name="Schneider S."/>
            <person name="Rohde M."/>
            <person name="Goker M."/>
            <person name="Pukall R."/>
            <person name="Woyke T."/>
            <person name="Bristow J."/>
            <person name="Eisen J."/>
            <person name="Markowitz V."/>
            <person name="Hugenholtz P."/>
            <person name="Kyrpides N."/>
            <person name="Klenk H."/>
            <person name="Detter J."/>
        </authorList>
    </citation>
    <scope>NUCLEOTIDE SEQUENCE [LARGE SCALE GENOMIC DNA]</scope>
    <source>
        <strain evidence="20">ATCC 700841 / DSM 12885 / JCM 10246 / 7p75a</strain>
    </source>
</reference>
<dbReference type="eggNOG" id="COG0373">
    <property type="taxonomic scope" value="Bacteria"/>
</dbReference>
<keyword evidence="20" id="KW-1185">Reference proteome</keyword>
<evidence type="ECO:0000256" key="5">
    <source>
        <dbReference type="ARBA" id="ARBA00023002"/>
    </source>
</evidence>
<comment type="domain">
    <text evidence="9">Possesses an unusual extended V-shaped dimeric structure with each monomer consisting of three distinct domains arranged along a curved 'spinal' alpha-helix. The N-terminal catalytic domain specifically recognizes the glutamate moiety of the substrate. The second domain is the NADPH-binding domain, and the third C-terminal domain is responsible for dimerization.</text>
</comment>
<evidence type="ECO:0000256" key="3">
    <source>
        <dbReference type="ARBA" id="ARBA00012970"/>
    </source>
</evidence>
<dbReference type="PROSITE" id="PS00747">
    <property type="entry name" value="GLUTR"/>
    <property type="match status" value="1"/>
</dbReference>
<evidence type="ECO:0000259" key="18">
    <source>
        <dbReference type="Pfam" id="PF05201"/>
    </source>
</evidence>
<dbReference type="PIRSF" id="PIRSF000445">
    <property type="entry name" value="4pyrrol_synth_GluRdtase"/>
    <property type="match status" value="1"/>
</dbReference>
<dbReference type="NCBIfam" id="TIGR01035">
    <property type="entry name" value="hemA"/>
    <property type="match status" value="1"/>
</dbReference>
<feature type="site" description="Important for activity" evidence="9 13">
    <location>
        <position position="99"/>
    </location>
</feature>
<dbReference type="CDD" id="cd05213">
    <property type="entry name" value="NAD_bind_Glutamyl_tRNA_reduct"/>
    <property type="match status" value="1"/>
</dbReference>
<feature type="domain" description="Tetrapyrrole biosynthesis glutamyl-tRNA reductase dimerisation" evidence="16">
    <location>
        <begin position="321"/>
        <end position="420"/>
    </location>
</feature>
<dbReference type="HOGENOM" id="CLU_035113_2_2_9"/>
<comment type="catalytic activity">
    <reaction evidence="7 9 14">
        <text>(S)-4-amino-5-oxopentanoate + tRNA(Glu) + NADP(+) = L-glutamyl-tRNA(Glu) + NADPH + H(+)</text>
        <dbReference type="Rhea" id="RHEA:12344"/>
        <dbReference type="Rhea" id="RHEA-COMP:9663"/>
        <dbReference type="Rhea" id="RHEA-COMP:9680"/>
        <dbReference type="ChEBI" id="CHEBI:15378"/>
        <dbReference type="ChEBI" id="CHEBI:57501"/>
        <dbReference type="ChEBI" id="CHEBI:57783"/>
        <dbReference type="ChEBI" id="CHEBI:58349"/>
        <dbReference type="ChEBI" id="CHEBI:78442"/>
        <dbReference type="ChEBI" id="CHEBI:78520"/>
        <dbReference type="EC" id="1.2.1.70"/>
    </reaction>
</comment>
<feature type="binding site" evidence="9 12">
    <location>
        <begin position="189"/>
        <end position="194"/>
    </location>
    <ligand>
        <name>NADP(+)</name>
        <dbReference type="ChEBI" id="CHEBI:58349"/>
    </ligand>
</feature>
<comment type="similarity">
    <text evidence="2 9 14">Belongs to the glutamyl-tRNA reductase family.</text>
</comment>
<dbReference type="PANTHER" id="PTHR43013">
    <property type="entry name" value="GLUTAMYL-TRNA REDUCTASE"/>
    <property type="match status" value="1"/>
</dbReference>
<evidence type="ECO:0000256" key="1">
    <source>
        <dbReference type="ARBA" id="ARBA00005059"/>
    </source>
</evidence>
<evidence type="ECO:0000256" key="14">
    <source>
        <dbReference type="RuleBase" id="RU000584"/>
    </source>
</evidence>
<dbReference type="SUPFAM" id="SSF69075">
    <property type="entry name" value="Glutamyl tRNA-reductase dimerization domain"/>
    <property type="match status" value="1"/>
</dbReference>
<comment type="pathway">
    <text evidence="1 9 14">Porphyrin-containing compound metabolism; protoporphyrin-IX biosynthesis; 5-aminolevulinate from L-glutamyl-tRNA(Glu): step 1/2.</text>
</comment>
<organism evidence="19 20">
    <name type="scientific">Thermaerobacter marianensis (strain ATCC 700841 / DSM 12885 / JCM 10246 / 7p75a)</name>
    <dbReference type="NCBI Taxonomy" id="644966"/>
    <lineage>
        <taxon>Bacteria</taxon>
        <taxon>Bacillati</taxon>
        <taxon>Bacillota</taxon>
        <taxon>Clostridia</taxon>
        <taxon>Eubacteriales</taxon>
        <taxon>Clostridiales Family XVII. Incertae Sedis</taxon>
        <taxon>Thermaerobacter</taxon>
    </lineage>
</organism>
<dbReference type="InterPro" id="IPR006151">
    <property type="entry name" value="Shikm_DH/Glu-tRNA_Rdtase"/>
</dbReference>
<comment type="miscellaneous">
    <text evidence="9">During catalysis, the active site Cys acts as a nucleophile attacking the alpha-carbonyl group of tRNA-bound glutamate with the formation of a thioester intermediate between enzyme and glutamate, and the concomitant release of tRNA(Glu). The thioester intermediate is finally reduced by direct hydride transfer from NADPH, to form the product GSA.</text>
</comment>
<dbReference type="Pfam" id="PF05201">
    <property type="entry name" value="GlutR_N"/>
    <property type="match status" value="1"/>
</dbReference>
<dbReference type="Pfam" id="PF00745">
    <property type="entry name" value="GlutR_dimer"/>
    <property type="match status" value="1"/>
</dbReference>
<dbReference type="Gene3D" id="3.40.50.720">
    <property type="entry name" value="NAD(P)-binding Rossmann-like Domain"/>
    <property type="match status" value="1"/>
</dbReference>
<keyword evidence="6 9" id="KW-0627">Porphyrin biosynthesis</keyword>
<dbReference type="STRING" id="644966.Tmar_1263"/>
<dbReference type="NCBIfam" id="NF000744">
    <property type="entry name" value="PRK00045.1-3"/>
    <property type="match status" value="1"/>
</dbReference>
<feature type="active site" description="Nucleophile" evidence="9 10">
    <location>
        <position position="50"/>
    </location>
</feature>
<dbReference type="Gene3D" id="3.30.460.30">
    <property type="entry name" value="Glutamyl-tRNA reductase, N-terminal domain"/>
    <property type="match status" value="1"/>
</dbReference>
<dbReference type="HAMAP" id="MF_00087">
    <property type="entry name" value="Glu_tRNA_reductase"/>
    <property type="match status" value="1"/>
</dbReference>
<dbReference type="InterPro" id="IPR018214">
    <property type="entry name" value="GluRdtase_CS"/>
</dbReference>
<gene>
    <name evidence="9" type="primary">hemA</name>
    <name evidence="19" type="ordered locus">Tmar_1263</name>
</gene>
<feature type="compositionally biased region" description="Gly residues" evidence="15">
    <location>
        <begin position="487"/>
        <end position="498"/>
    </location>
</feature>
<feature type="domain" description="Quinate/shikimate 5-dehydrogenase/glutamyl-tRNA reductase" evidence="17">
    <location>
        <begin position="171"/>
        <end position="306"/>
    </location>
</feature>
<feature type="domain" description="Glutamyl-tRNA reductase N-terminal" evidence="18">
    <location>
        <begin position="6"/>
        <end position="156"/>
    </location>
</feature>
<evidence type="ECO:0000256" key="13">
    <source>
        <dbReference type="PIRSR" id="PIRSR000445-4"/>
    </source>
</evidence>
<evidence type="ECO:0000256" key="11">
    <source>
        <dbReference type="PIRSR" id="PIRSR000445-2"/>
    </source>
</evidence>
<feature type="binding site" evidence="9 11">
    <location>
        <position position="120"/>
    </location>
    <ligand>
        <name>substrate</name>
    </ligand>
</feature>
<dbReference type="InterPro" id="IPR015896">
    <property type="entry name" value="4pyrrol_synth_GluRdtase_dimer"/>
</dbReference>
<comment type="function">
    <text evidence="9">Catalyzes the NADPH-dependent reduction of glutamyl-tRNA(Glu) to glutamate 1-semialdehyde (GSA).</text>
</comment>
<name>E6SLS7_THEM7</name>
<evidence type="ECO:0000313" key="19">
    <source>
        <dbReference type="EMBL" id="ADU51376.1"/>
    </source>
</evidence>
<evidence type="ECO:0000256" key="15">
    <source>
        <dbReference type="SAM" id="MobiDB-lite"/>
    </source>
</evidence>
<keyword evidence="4 9" id="KW-0521">NADP</keyword>
<dbReference type="EMBL" id="CP002344">
    <property type="protein sequence ID" value="ADU51376.1"/>
    <property type="molecule type" value="Genomic_DNA"/>
</dbReference>
<dbReference type="GO" id="GO:0019353">
    <property type="term" value="P:protoporphyrinogen IX biosynthetic process from glutamate"/>
    <property type="evidence" value="ECO:0007669"/>
    <property type="project" value="TreeGrafter"/>
</dbReference>
<evidence type="ECO:0000256" key="12">
    <source>
        <dbReference type="PIRSR" id="PIRSR000445-3"/>
    </source>
</evidence>
<dbReference type="PANTHER" id="PTHR43013:SF1">
    <property type="entry name" value="GLUTAMYL-TRNA REDUCTASE"/>
    <property type="match status" value="1"/>
</dbReference>
<reference evidence="19 20" key="1">
    <citation type="journal article" date="2010" name="Stand. Genomic Sci.">
        <title>Complete genome sequence of Thermaerobacter marianensis type strain (7p75a).</title>
        <authorList>
            <person name="Han C."/>
            <person name="Gu W."/>
            <person name="Zhang X."/>
            <person name="Lapidus A."/>
            <person name="Nolan M."/>
            <person name="Copeland A."/>
            <person name="Lucas S."/>
            <person name="Del Rio T.G."/>
            <person name="Tice H."/>
            <person name="Cheng J.F."/>
            <person name="Tapia R."/>
            <person name="Goodwin L."/>
            <person name="Pitluck S."/>
            <person name="Pagani I."/>
            <person name="Ivanova N."/>
            <person name="Mavromatis K."/>
            <person name="Mikhailova N."/>
            <person name="Pati A."/>
            <person name="Chen A."/>
            <person name="Palaniappan K."/>
            <person name="Land M."/>
            <person name="Hauser L."/>
            <person name="Chang Y.J."/>
            <person name="Jeffries C.D."/>
            <person name="Schneider S."/>
            <person name="Rohde M."/>
            <person name="Goker M."/>
            <person name="Pukall R."/>
            <person name="Woyke T."/>
            <person name="Bristow J."/>
            <person name="Eisen J.A."/>
            <person name="Markowitz V."/>
            <person name="Hugenholtz P."/>
            <person name="Kyrpides N.C."/>
            <person name="Klenk H.P."/>
            <person name="Detter J.C."/>
        </authorList>
    </citation>
    <scope>NUCLEOTIDE SEQUENCE [LARGE SCALE GENOMIC DNA]</scope>
    <source>
        <strain evidence="20">ATCC 700841 / DSM 12885 / JCM 10246 / 7p75a</strain>
    </source>
</reference>
<proteinExistence type="inferred from homology"/>
<evidence type="ECO:0000256" key="8">
    <source>
        <dbReference type="ARBA" id="ARBA00068659"/>
    </source>
</evidence>
<evidence type="ECO:0000259" key="16">
    <source>
        <dbReference type="Pfam" id="PF00745"/>
    </source>
</evidence>
<sequence>MGVILIGMNHRTAPVSLRERLAVGDEAAAAALKELAACPAVEEVVLLSTCNRVEVYAAAGHHGQATRHVRELLARWAGMEPGGLDPHLYVREDAGAARHLFRVAAGLDSMVLGESQILGQVRDAYHLAAEAGTCGKVLHGLFQQALAAGKRARTETAISQHAVSVSYVAVELARKVFGHLDGRPVLLVGAGETAELAARSLAEEGGCRLVVANRTVERGRQLAAAYGGRAIPLDRLADALVECDVVISSTGAGRPVVTAAMVREAMRRRRQRPLLLVDIAVPRDVEPAAGRLDGVFLYDIDDLQAVVEANLRLRREEAARVEAMLEDEVRQFEGWLQSLNVVPLIRSLREKAEAMRRNELERALRKLPHLSERDRQVIDGLTRLIVNKLLNDPMVRLKEAVAGGRGPVYLDEAFTELFALDEPGPAGGRAHPPVAEAVGDARGGQGAGPQDGDRPGAGRRAGRRAAPGPAGGYAAGTAVPSRCATAAGGGGGEAGGGRANQAGR</sequence>
<dbReference type="EC" id="1.2.1.70" evidence="3 9"/>
<evidence type="ECO:0000256" key="6">
    <source>
        <dbReference type="ARBA" id="ARBA00023244"/>
    </source>
</evidence>
<feature type="region of interest" description="Disordered" evidence="15">
    <location>
        <begin position="424"/>
        <end position="504"/>
    </location>
</feature>
<dbReference type="Pfam" id="PF01488">
    <property type="entry name" value="Shikimate_DH"/>
    <property type="match status" value="1"/>
</dbReference>
<dbReference type="UniPathway" id="UPA00251">
    <property type="reaction ID" value="UER00316"/>
</dbReference>
<evidence type="ECO:0000256" key="9">
    <source>
        <dbReference type="HAMAP-Rule" id="MF_00087"/>
    </source>
</evidence>
<evidence type="ECO:0000256" key="10">
    <source>
        <dbReference type="PIRSR" id="PIRSR000445-1"/>
    </source>
</evidence>
<comment type="subunit">
    <text evidence="9">Homodimer.</text>
</comment>
<feature type="binding site" evidence="9 11">
    <location>
        <begin position="114"/>
        <end position="116"/>
    </location>
    <ligand>
        <name>substrate</name>
    </ligand>
</feature>
<dbReference type="InterPro" id="IPR015895">
    <property type="entry name" value="4pyrrol_synth_GluRdtase_N"/>
</dbReference>
<dbReference type="GO" id="GO:0008883">
    <property type="term" value="F:glutamyl-tRNA reductase activity"/>
    <property type="evidence" value="ECO:0007669"/>
    <property type="project" value="UniProtKB-UniRule"/>
</dbReference>
<dbReference type="InterPro" id="IPR036343">
    <property type="entry name" value="GluRdtase_N_sf"/>
</dbReference>
<evidence type="ECO:0000256" key="4">
    <source>
        <dbReference type="ARBA" id="ARBA00022857"/>
    </source>
</evidence>
<dbReference type="SUPFAM" id="SSF69742">
    <property type="entry name" value="Glutamyl tRNA-reductase catalytic, N-terminal domain"/>
    <property type="match status" value="1"/>
</dbReference>
<feature type="binding site" evidence="9 11">
    <location>
        <begin position="49"/>
        <end position="52"/>
    </location>
    <ligand>
        <name>substrate</name>
    </ligand>
</feature>
<dbReference type="FunFam" id="3.30.460.30:FF:000001">
    <property type="entry name" value="Glutamyl-tRNA reductase"/>
    <property type="match status" value="1"/>
</dbReference>
<evidence type="ECO:0000313" key="20">
    <source>
        <dbReference type="Proteomes" id="UP000008915"/>
    </source>
</evidence>
<accession>E6SLS7</accession>
<evidence type="ECO:0000256" key="7">
    <source>
        <dbReference type="ARBA" id="ARBA00047464"/>
    </source>
</evidence>